<evidence type="ECO:0000259" key="1">
    <source>
        <dbReference type="SMART" id="SM01321"/>
    </source>
</evidence>
<name>A0A2Z4RLF0_PSEPU</name>
<sequence>MTSQNHSHRLRSGRYSEAGQIYLLTVVVSNRQPVLSSFEAGRLVVHAFRKAQQEQSANSLAFVVMPDHFHWLIELKNLPLRSLMGRTKSRTTVALNRLLQREGSLWQSGFHDRAIRKEEDLQAVARYIVANPLRAGLVEKAGDYPLWDAIWL</sequence>
<dbReference type="InterPro" id="IPR002686">
    <property type="entry name" value="Transposase_17"/>
</dbReference>
<proteinExistence type="predicted"/>
<dbReference type="Gene3D" id="3.30.70.1290">
    <property type="entry name" value="Transposase IS200-like"/>
    <property type="match status" value="1"/>
</dbReference>
<dbReference type="NCBIfam" id="NF047646">
    <property type="entry name" value="REP_Tyr_transpos"/>
    <property type="match status" value="1"/>
</dbReference>
<dbReference type="SMART" id="SM01321">
    <property type="entry name" value="Y1_Tnp"/>
    <property type="match status" value="1"/>
</dbReference>
<evidence type="ECO:0000313" key="3">
    <source>
        <dbReference type="Proteomes" id="UP000250299"/>
    </source>
</evidence>
<dbReference type="InterPro" id="IPR052715">
    <property type="entry name" value="RAYT_transposase"/>
</dbReference>
<evidence type="ECO:0000313" key="2">
    <source>
        <dbReference type="EMBL" id="AWY41951.1"/>
    </source>
</evidence>
<protein>
    <submittedName>
        <fullName evidence="2">Transposase</fullName>
    </submittedName>
</protein>
<dbReference type="GO" id="GO:0043565">
    <property type="term" value="F:sequence-specific DNA binding"/>
    <property type="evidence" value="ECO:0007669"/>
    <property type="project" value="TreeGrafter"/>
</dbReference>
<reference evidence="2 3" key="1">
    <citation type="submission" date="2018-05" db="EMBL/GenBank/DDBJ databases">
        <title>Whole genome sequence of Pseudomonas putida JBC17.</title>
        <authorList>
            <person name="Lee Y.H."/>
            <person name="David K."/>
        </authorList>
    </citation>
    <scope>NUCLEOTIDE SEQUENCE [LARGE SCALE GENOMIC DNA]</scope>
    <source>
        <strain evidence="2 3">JBC17</strain>
    </source>
</reference>
<dbReference type="SUPFAM" id="SSF143422">
    <property type="entry name" value="Transposase IS200-like"/>
    <property type="match status" value="1"/>
</dbReference>
<dbReference type="PANTHER" id="PTHR36966:SF1">
    <property type="entry name" value="REP-ASSOCIATED TYROSINE TRANSPOSASE"/>
    <property type="match status" value="1"/>
</dbReference>
<dbReference type="InterPro" id="IPR036515">
    <property type="entry name" value="Transposase_17_sf"/>
</dbReference>
<dbReference type="Pfam" id="PF01797">
    <property type="entry name" value="Y1_Tnp"/>
    <property type="match status" value="1"/>
</dbReference>
<gene>
    <name evidence="2" type="ORF">DKY63_19395</name>
</gene>
<dbReference type="PANTHER" id="PTHR36966">
    <property type="entry name" value="REP-ASSOCIATED TYROSINE TRANSPOSASE"/>
    <property type="match status" value="1"/>
</dbReference>
<dbReference type="OrthoDB" id="9791101at2"/>
<dbReference type="RefSeq" id="WP_110965558.1">
    <property type="nucleotide sequence ID" value="NZ_CP029693.1"/>
</dbReference>
<dbReference type="Proteomes" id="UP000250299">
    <property type="component" value="Chromosome"/>
</dbReference>
<organism evidence="2 3">
    <name type="scientific">Pseudomonas putida</name>
    <name type="common">Arthrobacter siderocapsulatus</name>
    <dbReference type="NCBI Taxonomy" id="303"/>
    <lineage>
        <taxon>Bacteria</taxon>
        <taxon>Pseudomonadati</taxon>
        <taxon>Pseudomonadota</taxon>
        <taxon>Gammaproteobacteria</taxon>
        <taxon>Pseudomonadales</taxon>
        <taxon>Pseudomonadaceae</taxon>
        <taxon>Pseudomonas</taxon>
    </lineage>
</organism>
<dbReference type="GO" id="GO:0006313">
    <property type="term" value="P:DNA transposition"/>
    <property type="evidence" value="ECO:0007669"/>
    <property type="project" value="InterPro"/>
</dbReference>
<feature type="domain" description="Transposase IS200-like" evidence="1">
    <location>
        <begin position="17"/>
        <end position="131"/>
    </location>
</feature>
<dbReference type="AlphaFoldDB" id="A0A2Z4RLF0"/>
<dbReference type="GO" id="GO:0004803">
    <property type="term" value="F:transposase activity"/>
    <property type="evidence" value="ECO:0007669"/>
    <property type="project" value="InterPro"/>
</dbReference>
<accession>A0A2Z4RLF0</accession>
<dbReference type="EMBL" id="CP029693">
    <property type="protein sequence ID" value="AWY41951.1"/>
    <property type="molecule type" value="Genomic_DNA"/>
</dbReference>